<keyword evidence="2" id="KW-0472">Membrane</keyword>
<feature type="region of interest" description="Disordered" evidence="1">
    <location>
        <begin position="348"/>
        <end position="457"/>
    </location>
</feature>
<gene>
    <name evidence="4" type="ORF">SAMN05444716_101431</name>
</gene>
<keyword evidence="5" id="KW-1185">Reference proteome</keyword>
<proteinExistence type="predicted"/>
<feature type="compositionally biased region" description="Gly residues" evidence="1">
    <location>
        <begin position="409"/>
        <end position="422"/>
    </location>
</feature>
<dbReference type="InterPro" id="IPR008930">
    <property type="entry name" value="Terpenoid_cyclase/PrenylTrfase"/>
</dbReference>
<feature type="compositionally biased region" description="Low complexity" evidence="1">
    <location>
        <begin position="386"/>
        <end position="408"/>
    </location>
</feature>
<dbReference type="RefSeq" id="WP_020699874.1">
    <property type="nucleotide sequence ID" value="NZ_CP054938.1"/>
</dbReference>
<feature type="transmembrane region" description="Helical" evidence="2">
    <location>
        <begin position="466"/>
        <end position="488"/>
    </location>
</feature>
<evidence type="ECO:0000256" key="3">
    <source>
        <dbReference type="SAM" id="SignalP"/>
    </source>
</evidence>
<dbReference type="PANTHER" id="PTHR10559">
    <property type="entry name" value="TRANSCOBALAMIN-1/GASTRIC INTRINSIC FACTOR"/>
    <property type="match status" value="1"/>
</dbReference>
<dbReference type="PANTHER" id="PTHR10559:SF18">
    <property type="entry name" value="TRANSCOBALAMIN II"/>
    <property type="match status" value="1"/>
</dbReference>
<dbReference type="GO" id="GO:0016740">
    <property type="term" value="F:transferase activity"/>
    <property type="evidence" value="ECO:0007669"/>
    <property type="project" value="UniProtKB-KW"/>
</dbReference>
<dbReference type="SUPFAM" id="SSF48239">
    <property type="entry name" value="Terpenoid cyclases/Protein prenyltransferases"/>
    <property type="match status" value="1"/>
</dbReference>
<organism evidence="4 5">
    <name type="scientific">Streptomyces harbinensis</name>
    <dbReference type="NCBI Taxonomy" id="1176198"/>
    <lineage>
        <taxon>Bacteria</taxon>
        <taxon>Bacillati</taxon>
        <taxon>Actinomycetota</taxon>
        <taxon>Actinomycetes</taxon>
        <taxon>Kitasatosporales</taxon>
        <taxon>Streptomycetaceae</taxon>
        <taxon>Streptomyces</taxon>
    </lineage>
</organism>
<evidence type="ECO:0000313" key="4">
    <source>
        <dbReference type="EMBL" id="SFS38156.1"/>
    </source>
</evidence>
<dbReference type="Gene3D" id="1.50.10.20">
    <property type="match status" value="1"/>
</dbReference>
<feature type="compositionally biased region" description="Gly residues" evidence="1">
    <location>
        <begin position="430"/>
        <end position="442"/>
    </location>
</feature>
<evidence type="ECO:0000313" key="5">
    <source>
        <dbReference type="Proteomes" id="UP000198873"/>
    </source>
</evidence>
<keyword evidence="3" id="KW-0732">Signal</keyword>
<dbReference type="Proteomes" id="UP000198873">
    <property type="component" value="Unassembled WGS sequence"/>
</dbReference>
<keyword evidence="4" id="KW-0808">Transferase</keyword>
<evidence type="ECO:0000256" key="1">
    <source>
        <dbReference type="SAM" id="MobiDB-lite"/>
    </source>
</evidence>
<feature type="compositionally biased region" description="Gly residues" evidence="1">
    <location>
        <begin position="348"/>
        <end position="385"/>
    </location>
</feature>
<dbReference type="EMBL" id="FPAB01000001">
    <property type="protein sequence ID" value="SFS38156.1"/>
    <property type="molecule type" value="Genomic_DNA"/>
</dbReference>
<evidence type="ECO:0000256" key="2">
    <source>
        <dbReference type="SAM" id="Phobius"/>
    </source>
</evidence>
<accession>A0A1I6PD91</accession>
<dbReference type="AlphaFoldDB" id="A0A1I6PD91"/>
<dbReference type="InterPro" id="IPR051588">
    <property type="entry name" value="Cobalamin_Transport"/>
</dbReference>
<keyword evidence="2" id="KW-1133">Transmembrane helix</keyword>
<name>A0A1I6PD91_9ACTN</name>
<feature type="signal peptide" evidence="3">
    <location>
        <begin position="1"/>
        <end position="30"/>
    </location>
</feature>
<sequence length="496" mass="47186">MMTLRRRAAAVLPAALIATALTLPGASARADEGPAELVSPAEAAATWAVGKLTEGTHASADHGLTADIVMGLAATGTAGDTAARATDWLAEHAGDYINRGNPDAVNAGGTAKLALVAAIEHRDLSDFGGHDLTGLLLDRVQDTGRFSDAGPSGDMSNQFTQSLGVLALERTAQGAPESTVEFLASTRCADGGYPLSLRRNPDRCTSDTDSTGMAVQALLAAGRTADAEPGLDWLESQQQENGGWGYNAASAANSNSTALAVQALIGGGRDAAAERGTSWLRGVQVGCSAAEGDRGAVGYMEPVADGMALRATAQVIPALAGVPLGDIDGSGGVAGVAPVACAPGGGDGDSGGAGTAGGAGGAASGADGGADGTTLSGGGDTGGDSGAADAGAAGDVVSGGADSGADSGADGGADSGTDGGASGDAVTGGAADGGATVSGGGDAAVSSGGSDGSLTPDGGLANTGTGAVPVAVAAGMLLAAGAGVYVLARQRRRDTV</sequence>
<feature type="chain" id="PRO_5044373189" evidence="3">
    <location>
        <begin position="31"/>
        <end position="496"/>
    </location>
</feature>
<keyword evidence="2" id="KW-0812">Transmembrane</keyword>
<protein>
    <submittedName>
        <fullName evidence="4">Prenyltransferase and squalene oxidase repeat-containing protein</fullName>
    </submittedName>
</protein>
<dbReference type="STRING" id="1176198.SAMN05444716_101431"/>
<reference evidence="5" key="1">
    <citation type="submission" date="2016-10" db="EMBL/GenBank/DDBJ databases">
        <authorList>
            <person name="Varghese N."/>
            <person name="Submissions S."/>
        </authorList>
    </citation>
    <scope>NUCLEOTIDE SEQUENCE [LARGE SCALE GENOMIC DNA]</scope>
    <source>
        <strain evidence="5">CGMCC 4.7047</strain>
    </source>
</reference>